<evidence type="ECO:0000259" key="2">
    <source>
        <dbReference type="SMART" id="SM00460"/>
    </source>
</evidence>
<dbReference type="SUPFAM" id="SSF54001">
    <property type="entry name" value="Cysteine proteinases"/>
    <property type="match status" value="1"/>
</dbReference>
<feature type="transmembrane region" description="Helical" evidence="1">
    <location>
        <begin position="619"/>
        <end position="641"/>
    </location>
</feature>
<dbReference type="Proteomes" id="UP001527099">
    <property type="component" value="Unassembled WGS sequence"/>
</dbReference>
<keyword evidence="1" id="KW-0472">Membrane</keyword>
<dbReference type="Pfam" id="PF13559">
    <property type="entry name" value="DUF4129"/>
    <property type="match status" value="1"/>
</dbReference>
<dbReference type="InterPro" id="IPR002931">
    <property type="entry name" value="Transglutaminase-like"/>
</dbReference>
<name>A0ABT4GHY4_9BACL</name>
<feature type="transmembrane region" description="Helical" evidence="1">
    <location>
        <begin position="75"/>
        <end position="95"/>
    </location>
</feature>
<dbReference type="InterPro" id="IPR038765">
    <property type="entry name" value="Papain-like_cys_pep_sf"/>
</dbReference>
<evidence type="ECO:0000256" key="1">
    <source>
        <dbReference type="SAM" id="Phobius"/>
    </source>
</evidence>
<evidence type="ECO:0000313" key="3">
    <source>
        <dbReference type="EMBL" id="MCY9695820.1"/>
    </source>
</evidence>
<organism evidence="3 4">
    <name type="scientific">Paenibacillus alginolyticus</name>
    <dbReference type="NCBI Taxonomy" id="59839"/>
    <lineage>
        <taxon>Bacteria</taxon>
        <taxon>Bacillati</taxon>
        <taxon>Bacillota</taxon>
        <taxon>Bacilli</taxon>
        <taxon>Bacillales</taxon>
        <taxon>Paenibacillaceae</taxon>
        <taxon>Paenibacillus</taxon>
    </lineage>
</organism>
<dbReference type="EMBL" id="JAMDMX010000080">
    <property type="protein sequence ID" value="MCY9695820.1"/>
    <property type="molecule type" value="Genomic_DNA"/>
</dbReference>
<dbReference type="InterPro" id="IPR025403">
    <property type="entry name" value="TgpA-like_C"/>
</dbReference>
<sequence>MPNVLWKRILLTDWSQRVTAILTGIFLYQFVIWIMKEDGLWLPETVAFVTGTLFIVAVTYLIPHLHRGWRSLIQFGLILWLHGIGMNYHFVAVKVTAWKDVVKWIALNAGQLEPYIWFSLIAWITYLFAMWSVQSRLRVFVLIFVSILFFAMRDSFSLIFLWPQVAMVLFCGFSLLMVQHFSQLKRRAPVIWETITDYPSTLVVPVLLIIGVTFLVGLLAPTVNPILTDPYTAWKVSRGEAVPLLGKGVSVTSSTNADASSGYSRDDSRLGGGFRYDYTPVMTVETSKRTYFRGETRSLYNGKGWELSPVERKLPVNRVNGNPLPLDPRFDLSLLKTKEVTQTIVMDREEVFPVLFGGFAIQKIVEVNKGENPFQRLIWSPRQSELRYVGRNNYPKDYTIVVQEPILEEALLREVKSDYSNQLEWAEYLQLPADLPERVKQLAVEITKAATNPYDKAKAIEKYLSDHYPYTNTPDESKGKSKDFVDRFLFEVKQGYCDYYSSSMAVLARSIGLPTRWVKGYSSGTSPIPPEFRDLGILSQLGSEIDVNGAGTYTVRNSDAHSWVEVYFEGFGWIPFEPTSGFKLPNVFPEQTPPPVDPSTDSAPVTVPDETKAAPSFTWLWLTLSGVAAAAAVAVVLFFILKSDNWKAWRNRRKKRQVVNFNQKIIVEFEKLLRLSRRKGYMRHEHETMREATTRWSNQSKWMKKELETVLELFERAKYSQQNSTEVDYQTVSQSIIRLKEQMK</sequence>
<reference evidence="3 4" key="1">
    <citation type="submission" date="2022-05" db="EMBL/GenBank/DDBJ databases">
        <title>Genome Sequencing of Bee-Associated Microbes.</title>
        <authorList>
            <person name="Dunlap C."/>
        </authorList>
    </citation>
    <scope>NUCLEOTIDE SEQUENCE [LARGE SCALE GENOMIC DNA]</scope>
    <source>
        <strain evidence="3 4">NRRL B-14421</strain>
    </source>
</reference>
<keyword evidence="4" id="KW-1185">Reference proteome</keyword>
<dbReference type="PANTHER" id="PTHR42736">
    <property type="entry name" value="PROTEIN-GLUTAMINE GAMMA-GLUTAMYLTRANSFERASE"/>
    <property type="match status" value="1"/>
</dbReference>
<dbReference type="PANTHER" id="PTHR42736:SF1">
    <property type="entry name" value="PROTEIN-GLUTAMINE GAMMA-GLUTAMYLTRANSFERASE"/>
    <property type="match status" value="1"/>
</dbReference>
<protein>
    <submittedName>
        <fullName evidence="3">DUF3488 and transglutaminase-like domain-containing protein</fullName>
    </submittedName>
</protein>
<dbReference type="Pfam" id="PF01841">
    <property type="entry name" value="Transglut_core"/>
    <property type="match status" value="1"/>
</dbReference>
<gene>
    <name evidence="3" type="ORF">M5X19_23355</name>
</gene>
<feature type="transmembrane region" description="Helical" evidence="1">
    <location>
        <begin position="41"/>
        <end position="63"/>
    </location>
</feature>
<dbReference type="RefSeq" id="WP_268617002.1">
    <property type="nucleotide sequence ID" value="NZ_JAMDMX010000080.1"/>
</dbReference>
<feature type="transmembrane region" description="Helical" evidence="1">
    <location>
        <begin position="115"/>
        <end position="132"/>
    </location>
</feature>
<accession>A0ABT4GHY4</accession>
<keyword evidence="1" id="KW-1133">Transmembrane helix</keyword>
<feature type="transmembrane region" description="Helical" evidence="1">
    <location>
        <begin position="18"/>
        <end position="35"/>
    </location>
</feature>
<feature type="transmembrane region" description="Helical" evidence="1">
    <location>
        <begin position="198"/>
        <end position="220"/>
    </location>
</feature>
<dbReference type="SMART" id="SM00460">
    <property type="entry name" value="TGc"/>
    <property type="match status" value="1"/>
</dbReference>
<evidence type="ECO:0000313" key="4">
    <source>
        <dbReference type="Proteomes" id="UP001527099"/>
    </source>
</evidence>
<feature type="domain" description="Transglutaminase-like" evidence="2">
    <location>
        <begin position="489"/>
        <end position="580"/>
    </location>
</feature>
<dbReference type="InterPro" id="IPR052901">
    <property type="entry name" value="Bact_TGase-like"/>
</dbReference>
<comment type="caution">
    <text evidence="3">The sequence shown here is derived from an EMBL/GenBank/DDBJ whole genome shotgun (WGS) entry which is preliminary data.</text>
</comment>
<keyword evidence="1" id="KW-0812">Transmembrane</keyword>
<dbReference type="Gene3D" id="3.10.620.30">
    <property type="match status" value="1"/>
</dbReference>
<feature type="transmembrane region" description="Helical" evidence="1">
    <location>
        <begin position="159"/>
        <end position="178"/>
    </location>
</feature>
<proteinExistence type="predicted"/>